<keyword evidence="1" id="KW-0472">Membrane</keyword>
<dbReference type="Proteomes" id="UP000240974">
    <property type="component" value="Unassembled WGS sequence"/>
</dbReference>
<evidence type="ECO:0000256" key="2">
    <source>
        <dbReference type="SAM" id="SignalP"/>
    </source>
</evidence>
<dbReference type="AlphaFoldDB" id="A0A2T3FYV9"/>
<dbReference type="InterPro" id="IPR024655">
    <property type="entry name" value="Asl1_glyco_hydro_catalytic"/>
</dbReference>
<dbReference type="PANTHER" id="PTHR34154:SF3">
    <property type="entry name" value="ALKALI-SENSITIVE LINKAGE PROTEIN 1"/>
    <property type="match status" value="1"/>
</dbReference>
<evidence type="ECO:0000313" key="4">
    <source>
        <dbReference type="EMBL" id="PST40459.1"/>
    </source>
</evidence>
<keyword evidence="1" id="KW-0812">Transmembrane</keyword>
<reference evidence="4 5" key="1">
    <citation type="journal article" date="2019" name="Int. J. Syst. Evol. Microbiol.">
        <title>Faecalibacillus intestinalis gen. nov., sp. nov. and Faecalibacillus faecis sp. nov., isolated from human faeces.</title>
        <authorList>
            <person name="Seo B."/>
            <person name="Jeon K."/>
            <person name="Baek I."/>
            <person name="Lee Y.M."/>
            <person name="Baek K."/>
            <person name="Ko G."/>
        </authorList>
    </citation>
    <scope>NUCLEOTIDE SEQUENCE [LARGE SCALE GENOMIC DNA]</scope>
    <source>
        <strain evidence="4 5">SNUG30099</strain>
    </source>
</reference>
<dbReference type="EMBL" id="PYLQ01000011">
    <property type="protein sequence ID" value="PST40459.1"/>
    <property type="molecule type" value="Genomic_DNA"/>
</dbReference>
<evidence type="ECO:0000259" key="3">
    <source>
        <dbReference type="Pfam" id="PF11790"/>
    </source>
</evidence>
<dbReference type="Gene3D" id="3.20.20.80">
    <property type="entry name" value="Glycosidases"/>
    <property type="match status" value="1"/>
</dbReference>
<dbReference type="SUPFAM" id="SSF51445">
    <property type="entry name" value="(Trans)glycosidases"/>
    <property type="match status" value="1"/>
</dbReference>
<feature type="domain" description="Asl1-like glycosyl hydrolase catalytic" evidence="3">
    <location>
        <begin position="139"/>
        <end position="392"/>
    </location>
</feature>
<protein>
    <recommendedName>
        <fullName evidence="3">Asl1-like glycosyl hydrolase catalytic domain-containing protein</fullName>
    </recommendedName>
</protein>
<comment type="caution">
    <text evidence="4">The sequence shown here is derived from an EMBL/GenBank/DDBJ whole genome shotgun (WGS) entry which is preliminary data.</text>
</comment>
<dbReference type="GO" id="GO:0071966">
    <property type="term" value="P:fungal-type cell wall polysaccharide metabolic process"/>
    <property type="evidence" value="ECO:0007669"/>
    <property type="project" value="TreeGrafter"/>
</dbReference>
<keyword evidence="5" id="KW-1185">Reference proteome</keyword>
<dbReference type="RefSeq" id="WP_107030004.1">
    <property type="nucleotide sequence ID" value="NZ_PYLQ01000011.1"/>
</dbReference>
<name>A0A2T3FYV9_9FIRM</name>
<feature type="chain" id="PRO_5015568657" description="Asl1-like glycosyl hydrolase catalytic domain-containing protein" evidence="2">
    <location>
        <begin position="28"/>
        <end position="481"/>
    </location>
</feature>
<accession>A0A2T3FYV9</accession>
<evidence type="ECO:0000256" key="1">
    <source>
        <dbReference type="SAM" id="Phobius"/>
    </source>
</evidence>
<keyword evidence="2" id="KW-0732">Signal</keyword>
<dbReference type="InterPro" id="IPR053183">
    <property type="entry name" value="ASL1"/>
</dbReference>
<feature type="signal peptide" evidence="2">
    <location>
        <begin position="1"/>
        <end position="27"/>
    </location>
</feature>
<organism evidence="4 5">
    <name type="scientific">Faecalibacillus intestinalis</name>
    <dbReference type="NCBI Taxonomy" id="1982626"/>
    <lineage>
        <taxon>Bacteria</taxon>
        <taxon>Bacillati</taxon>
        <taxon>Bacillota</taxon>
        <taxon>Erysipelotrichia</taxon>
        <taxon>Erysipelotrichales</taxon>
        <taxon>Coprobacillaceae</taxon>
        <taxon>Faecalibacillus</taxon>
    </lineage>
</organism>
<evidence type="ECO:0000313" key="5">
    <source>
        <dbReference type="Proteomes" id="UP000240974"/>
    </source>
</evidence>
<proteinExistence type="predicted"/>
<sequence length="481" mass="55307">MKRFKKLGVALLSATLLLIPCMTSINAQDNPYDTWKTTALKSPSKGQLVAAGDIKISWNSLEKVQHYDIYFDGKYEKSVEANITQTTIYSTAVARHTIRVVAVLENNDEINVSERTFYISKKGIGLYEDDQGINSLSYVQNMGVSWYYNWGEEAYDNQDEVNSELEFVPMIWNDAGNVSERLKSLKEKGYDKVLSFNEPDYDQEANMSVDLASGYNQDFHSSGLRVGSPAVSESTVKKNGWFENYWNRLEIKDDFIAVHNYPGYVGLDSEEYTPKKAAKSFLKYMNDIYDCYQKPIWVTEFAVAAWDSNEYWHPYDGNDEQHNKAVQEFMKYVINGFDDIQGLDDLSFVERYAWFSFDATQLQSASSALFYNTKDTSNQNQLGVLTDLGNVYRNECGNPLHYTLPYLDGSKDPSSIEEDRYIEDQFHHDVIQGDDQTNKQLSSNIERKSVQTDDQTSYMFFILMMITSLMGIFLLKNKNEY</sequence>
<dbReference type="Pfam" id="PF11790">
    <property type="entry name" value="Glyco_hydro_cc"/>
    <property type="match status" value="1"/>
</dbReference>
<dbReference type="InterPro" id="IPR017853">
    <property type="entry name" value="GH"/>
</dbReference>
<keyword evidence="1" id="KW-1133">Transmembrane helix</keyword>
<gene>
    <name evidence="4" type="ORF">C7U54_08585</name>
</gene>
<dbReference type="PANTHER" id="PTHR34154">
    <property type="entry name" value="ALKALI-SENSITIVE LINKAGE PROTEIN 1"/>
    <property type="match status" value="1"/>
</dbReference>
<feature type="transmembrane region" description="Helical" evidence="1">
    <location>
        <begin position="457"/>
        <end position="475"/>
    </location>
</feature>